<dbReference type="GO" id="GO:0005886">
    <property type="term" value="C:plasma membrane"/>
    <property type="evidence" value="ECO:0007669"/>
    <property type="project" value="UniProtKB-SubCell"/>
</dbReference>
<dbReference type="EMBL" id="FMZX01000024">
    <property type="protein sequence ID" value="SDE24836.1"/>
    <property type="molecule type" value="Genomic_DNA"/>
</dbReference>
<dbReference type="InterPro" id="IPR007341">
    <property type="entry name" value="Transgly_assoc"/>
</dbReference>
<keyword evidence="6 7" id="KW-0472">Membrane</keyword>
<evidence type="ECO:0000256" key="2">
    <source>
        <dbReference type="ARBA" id="ARBA00011006"/>
    </source>
</evidence>
<keyword evidence="5 7" id="KW-1133">Transmembrane helix</keyword>
<keyword evidence="4 7" id="KW-0812">Transmembrane</keyword>
<evidence type="ECO:0000256" key="4">
    <source>
        <dbReference type="ARBA" id="ARBA00022692"/>
    </source>
</evidence>
<dbReference type="PANTHER" id="PTHR33884:SF3">
    <property type="entry name" value="UPF0410 PROTEIN YMGE"/>
    <property type="match status" value="1"/>
</dbReference>
<sequence length="85" mass="8728">MSIIAWLVLGLIAGFIASKLYAGSGQGAVIDIVLGIVGAFVGGFLFNMLGGAGITGFNLYSMIVAVIGAVVVLWVYHAVTGRRNV</sequence>
<reference evidence="8 9" key="1">
    <citation type="submission" date="2016-10" db="EMBL/GenBank/DDBJ databases">
        <authorList>
            <person name="de Groot N.N."/>
        </authorList>
    </citation>
    <scope>NUCLEOTIDE SEQUENCE [LARGE SCALE GENOMIC DNA]</scope>
    <source>
        <strain evidence="8 9">CPCC 100156</strain>
    </source>
</reference>
<dbReference type="OrthoDB" id="9811343at2"/>
<evidence type="ECO:0000256" key="1">
    <source>
        <dbReference type="ARBA" id="ARBA00004651"/>
    </source>
</evidence>
<dbReference type="Pfam" id="PF04226">
    <property type="entry name" value="Transgly_assoc"/>
    <property type="match status" value="1"/>
</dbReference>
<dbReference type="Proteomes" id="UP000198925">
    <property type="component" value="Unassembled WGS sequence"/>
</dbReference>
<evidence type="ECO:0000256" key="6">
    <source>
        <dbReference type="ARBA" id="ARBA00023136"/>
    </source>
</evidence>
<name>A0A1G7BEN6_9PROT</name>
<feature type="transmembrane region" description="Helical" evidence="7">
    <location>
        <begin position="57"/>
        <end position="79"/>
    </location>
</feature>
<comment type="similarity">
    <text evidence="2">Belongs to the UPF0410 family.</text>
</comment>
<evidence type="ECO:0000256" key="5">
    <source>
        <dbReference type="ARBA" id="ARBA00022989"/>
    </source>
</evidence>
<dbReference type="AlphaFoldDB" id="A0A1G7BEN6"/>
<accession>A0A1G7BEN6</accession>
<evidence type="ECO:0000256" key="3">
    <source>
        <dbReference type="ARBA" id="ARBA00022475"/>
    </source>
</evidence>
<keyword evidence="9" id="KW-1185">Reference proteome</keyword>
<evidence type="ECO:0000256" key="7">
    <source>
        <dbReference type="SAM" id="Phobius"/>
    </source>
</evidence>
<evidence type="ECO:0000313" key="9">
    <source>
        <dbReference type="Proteomes" id="UP000198925"/>
    </source>
</evidence>
<comment type="subcellular location">
    <subcellularLocation>
        <location evidence="1">Cell membrane</location>
        <topology evidence="1">Multi-pass membrane protein</topology>
    </subcellularLocation>
</comment>
<proteinExistence type="inferred from homology"/>
<evidence type="ECO:0000313" key="8">
    <source>
        <dbReference type="EMBL" id="SDE24836.1"/>
    </source>
</evidence>
<keyword evidence="3" id="KW-1003">Cell membrane</keyword>
<dbReference type="PANTHER" id="PTHR33884">
    <property type="entry name" value="UPF0410 PROTEIN YMGE"/>
    <property type="match status" value="1"/>
</dbReference>
<dbReference type="STRING" id="938405.SAMN02927895_04641"/>
<feature type="transmembrane region" description="Helical" evidence="7">
    <location>
        <begin position="32"/>
        <end position="50"/>
    </location>
</feature>
<gene>
    <name evidence="8" type="ORF">SAMN04487779_102436</name>
</gene>
<dbReference type="RefSeq" id="WP_090569159.1">
    <property type="nucleotide sequence ID" value="NZ_FMXZ01000018.1"/>
</dbReference>
<protein>
    <submittedName>
        <fullName evidence="8">Uncharacterized membrane protein YeaQ/YmgE, transglycosylase-associated protein family</fullName>
    </submittedName>
</protein>
<organism evidence="8 9">
    <name type="scientific">Belnapia rosea</name>
    <dbReference type="NCBI Taxonomy" id="938405"/>
    <lineage>
        <taxon>Bacteria</taxon>
        <taxon>Pseudomonadati</taxon>
        <taxon>Pseudomonadota</taxon>
        <taxon>Alphaproteobacteria</taxon>
        <taxon>Acetobacterales</taxon>
        <taxon>Roseomonadaceae</taxon>
        <taxon>Belnapia</taxon>
    </lineage>
</organism>